<dbReference type="AlphaFoldDB" id="A0A0M6ZP81"/>
<feature type="domain" description="PepSY" evidence="2">
    <location>
        <begin position="13"/>
        <end position="90"/>
    </location>
</feature>
<gene>
    <name evidence="3" type="ORF">LA5096_00448</name>
</gene>
<dbReference type="STRING" id="311410.LA5095_03079"/>
<dbReference type="Pfam" id="PF13670">
    <property type="entry name" value="PepSY_2"/>
    <property type="match status" value="1"/>
</dbReference>
<dbReference type="InterPro" id="IPR025711">
    <property type="entry name" value="PepSY"/>
</dbReference>
<evidence type="ECO:0000259" key="2">
    <source>
        <dbReference type="Pfam" id="PF13670"/>
    </source>
</evidence>
<organism evidence="3 4">
    <name type="scientific">Roseibium album</name>
    <dbReference type="NCBI Taxonomy" id="311410"/>
    <lineage>
        <taxon>Bacteria</taxon>
        <taxon>Pseudomonadati</taxon>
        <taxon>Pseudomonadota</taxon>
        <taxon>Alphaproteobacteria</taxon>
        <taxon>Hyphomicrobiales</taxon>
        <taxon>Stappiaceae</taxon>
        <taxon>Roseibium</taxon>
    </lineage>
</organism>
<accession>A0A0M6ZP81</accession>
<feature type="signal peptide" evidence="1">
    <location>
        <begin position="1"/>
        <end position="30"/>
    </location>
</feature>
<protein>
    <recommendedName>
        <fullName evidence="2">PepSY domain-containing protein</fullName>
    </recommendedName>
</protein>
<proteinExistence type="predicted"/>
<dbReference type="EMBL" id="CXWC01000001">
    <property type="protein sequence ID" value="CTQ64579.1"/>
    <property type="molecule type" value="Genomic_DNA"/>
</dbReference>
<name>A0A0M6ZP81_9HYPH</name>
<reference evidence="4" key="1">
    <citation type="submission" date="2015-07" db="EMBL/GenBank/DDBJ databases">
        <authorList>
            <person name="Rodrigo-Torres Lidia"/>
            <person name="Arahal R.David."/>
        </authorList>
    </citation>
    <scope>NUCLEOTIDE SEQUENCE [LARGE SCALE GENOMIC DNA]</scope>
    <source>
        <strain evidence="4">CECT 5096</strain>
    </source>
</reference>
<evidence type="ECO:0000313" key="4">
    <source>
        <dbReference type="Proteomes" id="UP000049983"/>
    </source>
</evidence>
<keyword evidence="4" id="KW-1185">Reference proteome</keyword>
<evidence type="ECO:0000256" key="1">
    <source>
        <dbReference type="SAM" id="SignalP"/>
    </source>
</evidence>
<evidence type="ECO:0000313" key="3">
    <source>
        <dbReference type="EMBL" id="CTQ64579.1"/>
    </source>
</evidence>
<keyword evidence="1" id="KW-0732">Signal</keyword>
<feature type="chain" id="PRO_5009787852" description="PepSY domain-containing protein" evidence="1">
    <location>
        <begin position="31"/>
        <end position="104"/>
    </location>
</feature>
<dbReference type="Proteomes" id="UP000049983">
    <property type="component" value="Unassembled WGS sequence"/>
</dbReference>
<sequence>MYTMKKTFTSSALTIFSVSGLLASMGVAAAAVSLGDNLGTTEDDVRSALTSQGYTVEEVETEDGKLEAEVTLDGQEMEVVVDASSGLVLEVELEDDEDGDKDDD</sequence>
<dbReference type="OrthoDB" id="7709195at2"/>